<proteinExistence type="inferred from homology"/>
<organism evidence="3 4">
    <name type="scientific">Microthlaspi erraticum</name>
    <dbReference type="NCBI Taxonomy" id="1685480"/>
    <lineage>
        <taxon>Eukaryota</taxon>
        <taxon>Viridiplantae</taxon>
        <taxon>Streptophyta</taxon>
        <taxon>Embryophyta</taxon>
        <taxon>Tracheophyta</taxon>
        <taxon>Spermatophyta</taxon>
        <taxon>Magnoliopsida</taxon>
        <taxon>eudicotyledons</taxon>
        <taxon>Gunneridae</taxon>
        <taxon>Pentapetalae</taxon>
        <taxon>rosids</taxon>
        <taxon>malvids</taxon>
        <taxon>Brassicales</taxon>
        <taxon>Brassicaceae</taxon>
        <taxon>Coluteocarpeae</taxon>
        <taxon>Microthlaspi</taxon>
    </lineage>
</organism>
<dbReference type="PROSITE" id="PS50891">
    <property type="entry name" value="LOB"/>
    <property type="match status" value="1"/>
</dbReference>
<dbReference type="PANTHER" id="PTHR31301:SF68">
    <property type="entry name" value="LOB DOMAIN-CONTAINING PROTEIN 32-RELATED"/>
    <property type="match status" value="1"/>
</dbReference>
<dbReference type="Proteomes" id="UP000467841">
    <property type="component" value="Unassembled WGS sequence"/>
</dbReference>
<comment type="similarity">
    <text evidence="1">Belongs to the LOB domain-containing protein family.</text>
</comment>
<reference evidence="3" key="1">
    <citation type="submission" date="2020-01" db="EMBL/GenBank/DDBJ databases">
        <authorList>
            <person name="Mishra B."/>
        </authorList>
    </citation>
    <scope>NUCLEOTIDE SEQUENCE [LARGE SCALE GENOMIC DNA]</scope>
</reference>
<evidence type="ECO:0000256" key="1">
    <source>
        <dbReference type="ARBA" id="ARBA00005474"/>
    </source>
</evidence>
<feature type="domain" description="LOB" evidence="2">
    <location>
        <begin position="14"/>
        <end position="115"/>
    </location>
</feature>
<comment type="caution">
    <text evidence="3">The sequence shown here is derived from an EMBL/GenBank/DDBJ whole genome shotgun (WGS) entry which is preliminary data.</text>
</comment>
<evidence type="ECO:0000313" key="4">
    <source>
        <dbReference type="Proteomes" id="UP000467841"/>
    </source>
</evidence>
<name>A0A6D2KTC9_9BRAS</name>
<evidence type="ECO:0000259" key="2">
    <source>
        <dbReference type="PROSITE" id="PS50891"/>
    </source>
</evidence>
<dbReference type="EMBL" id="CACVBM020001817">
    <property type="protein sequence ID" value="CAA7060095.1"/>
    <property type="molecule type" value="Genomic_DNA"/>
</dbReference>
<dbReference type="AlphaFoldDB" id="A0A6D2KTC9"/>
<gene>
    <name evidence="3" type="ORF">MERR_LOCUS47331</name>
</gene>
<dbReference type="Pfam" id="PF03195">
    <property type="entry name" value="LOB"/>
    <property type="match status" value="1"/>
</dbReference>
<accession>A0A6D2KTC9</accession>
<dbReference type="InterPro" id="IPR004883">
    <property type="entry name" value="LOB"/>
</dbReference>
<protein>
    <recommendedName>
        <fullName evidence="2">LOB domain-containing protein</fullName>
    </recommendedName>
</protein>
<keyword evidence="4" id="KW-1185">Reference proteome</keyword>
<dbReference type="PANTHER" id="PTHR31301">
    <property type="entry name" value="LOB DOMAIN-CONTAINING PROTEIN 4-RELATED"/>
    <property type="match status" value="1"/>
</dbReference>
<evidence type="ECO:0000313" key="3">
    <source>
        <dbReference type="EMBL" id="CAA7060095.1"/>
    </source>
</evidence>
<dbReference type="OrthoDB" id="1082014at2759"/>
<sequence length="187" mass="20231">MDSNCCAASMLYNIACIPEPASEPGAKPTCMFAAHFPTTNLAKFEKVNKVFGLGTVQKILSLLGREDRKRAVTALCYEADARLRDPIFGCDGMVLQYQKDLQDLNKKIASSQSELASIVGPDNVPKYNELPIPDDFLATEKMEGLTEDQQNQVTQLPTVDAQKILTEMFGNHGADDGASTSAGPSKA</sequence>